<gene>
    <name evidence="10" type="ORF">JOB18_045302</name>
</gene>
<evidence type="ECO:0000313" key="11">
    <source>
        <dbReference type="Proteomes" id="UP000693946"/>
    </source>
</evidence>
<comment type="subcellular location">
    <subcellularLocation>
        <location evidence="1">Cell membrane</location>
    </subcellularLocation>
</comment>
<evidence type="ECO:0000256" key="6">
    <source>
        <dbReference type="ARBA" id="ARBA00023157"/>
    </source>
</evidence>
<dbReference type="AlphaFoldDB" id="A0AAV6SPE6"/>
<dbReference type="Proteomes" id="UP000693946">
    <property type="component" value="Linkage Group LG12"/>
</dbReference>
<dbReference type="CDD" id="cd00099">
    <property type="entry name" value="IgV"/>
    <property type="match status" value="2"/>
</dbReference>
<evidence type="ECO:0000256" key="4">
    <source>
        <dbReference type="ARBA" id="ARBA00022859"/>
    </source>
</evidence>
<dbReference type="GO" id="GO:0005886">
    <property type="term" value="C:plasma membrane"/>
    <property type="evidence" value="ECO:0007669"/>
    <property type="project" value="UniProtKB-SubCell"/>
</dbReference>
<feature type="signal peptide" evidence="8">
    <location>
        <begin position="1"/>
        <end position="18"/>
    </location>
</feature>
<keyword evidence="7" id="KW-0325">Glycoprotein</keyword>
<keyword evidence="11" id="KW-1185">Reference proteome</keyword>
<sequence length="257" mass="28656">MMLGRLTTLTLLISLSAAAPRQISVIVVEVGGTVDFPCPVSEKEGRFFHWYKQSPGYLFETVATGTFTKQMLQGPFQNPRFKVTEGDSNYILSITDVVKEDEGTYFCQNGTAYSQTFVYGNFLAVNDQSQQSNVFVKQSPETASVHPGFTVTLQCSLLSQNIGNRVECPDDQMVYWFRAASQHSHPGIVYTNRSTEKRSCVYSLTKTIEDSTDAGTYYCAVAICGEILFGEGTEVETRHEWHLVAATLRSWCGQNDQ</sequence>
<evidence type="ECO:0000256" key="3">
    <source>
        <dbReference type="ARBA" id="ARBA00022729"/>
    </source>
</evidence>
<dbReference type="SMART" id="SM00409">
    <property type="entry name" value="IG"/>
    <property type="match status" value="2"/>
</dbReference>
<feature type="chain" id="PRO_5043518299" description="Ig-like domain-containing protein" evidence="8">
    <location>
        <begin position="19"/>
        <end position="257"/>
    </location>
</feature>
<evidence type="ECO:0000256" key="1">
    <source>
        <dbReference type="ARBA" id="ARBA00004236"/>
    </source>
</evidence>
<evidence type="ECO:0000313" key="10">
    <source>
        <dbReference type="EMBL" id="KAG7518855.1"/>
    </source>
</evidence>
<dbReference type="InterPro" id="IPR052051">
    <property type="entry name" value="TCR_complex_component"/>
</dbReference>
<dbReference type="EMBL" id="JAGKHQ010000004">
    <property type="protein sequence ID" value="KAG7518855.1"/>
    <property type="molecule type" value="Genomic_DNA"/>
</dbReference>
<proteinExistence type="predicted"/>
<keyword evidence="4" id="KW-0391">Immunity</keyword>
<evidence type="ECO:0000259" key="9">
    <source>
        <dbReference type="PROSITE" id="PS50835"/>
    </source>
</evidence>
<dbReference type="InterPro" id="IPR007110">
    <property type="entry name" value="Ig-like_dom"/>
</dbReference>
<evidence type="ECO:0000256" key="2">
    <source>
        <dbReference type="ARBA" id="ARBA00022475"/>
    </source>
</evidence>
<keyword evidence="3 8" id="KW-0732">Signal</keyword>
<dbReference type="SMART" id="SM00406">
    <property type="entry name" value="IGv"/>
    <property type="match status" value="1"/>
</dbReference>
<evidence type="ECO:0000256" key="8">
    <source>
        <dbReference type="SAM" id="SignalP"/>
    </source>
</evidence>
<dbReference type="GO" id="GO:0002376">
    <property type="term" value="P:immune system process"/>
    <property type="evidence" value="ECO:0007669"/>
    <property type="project" value="UniProtKB-KW"/>
</dbReference>
<dbReference type="PROSITE" id="PS50835">
    <property type="entry name" value="IG_LIKE"/>
    <property type="match status" value="2"/>
</dbReference>
<keyword evidence="2" id="KW-1003">Cell membrane</keyword>
<keyword evidence="6" id="KW-1015">Disulfide bond</keyword>
<dbReference type="InterPro" id="IPR013106">
    <property type="entry name" value="Ig_V-set"/>
</dbReference>
<reference evidence="10 11" key="1">
    <citation type="journal article" date="2021" name="Sci. Rep.">
        <title>Chromosome anchoring in Senegalese sole (Solea senegalensis) reveals sex-associated markers and genome rearrangements in flatfish.</title>
        <authorList>
            <person name="Guerrero-Cozar I."/>
            <person name="Gomez-Garrido J."/>
            <person name="Berbel C."/>
            <person name="Martinez-Blanch J.F."/>
            <person name="Alioto T."/>
            <person name="Claros M.G."/>
            <person name="Gagnaire P.A."/>
            <person name="Manchado M."/>
        </authorList>
    </citation>
    <scope>NUCLEOTIDE SEQUENCE [LARGE SCALE GENOMIC DNA]</scope>
    <source>
        <strain evidence="10">Sse05_10M</strain>
    </source>
</reference>
<dbReference type="PANTHER" id="PTHR19433">
    <property type="entry name" value="T-CELL RECEPTOR ALPHA CHAIN V REGION-RELATED"/>
    <property type="match status" value="1"/>
</dbReference>
<keyword evidence="5" id="KW-0472">Membrane</keyword>
<accession>A0AAV6SPE6</accession>
<organism evidence="10 11">
    <name type="scientific">Solea senegalensis</name>
    <name type="common">Senegalese sole</name>
    <dbReference type="NCBI Taxonomy" id="28829"/>
    <lineage>
        <taxon>Eukaryota</taxon>
        <taxon>Metazoa</taxon>
        <taxon>Chordata</taxon>
        <taxon>Craniata</taxon>
        <taxon>Vertebrata</taxon>
        <taxon>Euteleostomi</taxon>
        <taxon>Actinopterygii</taxon>
        <taxon>Neopterygii</taxon>
        <taxon>Teleostei</taxon>
        <taxon>Neoteleostei</taxon>
        <taxon>Acanthomorphata</taxon>
        <taxon>Carangaria</taxon>
        <taxon>Pleuronectiformes</taxon>
        <taxon>Pleuronectoidei</taxon>
        <taxon>Soleidae</taxon>
        <taxon>Solea</taxon>
    </lineage>
</organism>
<dbReference type="GO" id="GO:0009617">
    <property type="term" value="P:response to bacterium"/>
    <property type="evidence" value="ECO:0007669"/>
    <property type="project" value="TreeGrafter"/>
</dbReference>
<name>A0AAV6SPE6_SOLSE</name>
<feature type="domain" description="Ig-like" evidence="9">
    <location>
        <begin position="20"/>
        <end position="108"/>
    </location>
</feature>
<evidence type="ECO:0000256" key="5">
    <source>
        <dbReference type="ARBA" id="ARBA00023136"/>
    </source>
</evidence>
<feature type="domain" description="Ig-like" evidence="9">
    <location>
        <begin position="132"/>
        <end position="221"/>
    </location>
</feature>
<dbReference type="Pfam" id="PF07686">
    <property type="entry name" value="V-set"/>
    <property type="match status" value="1"/>
</dbReference>
<protein>
    <recommendedName>
        <fullName evidence="9">Ig-like domain-containing protein</fullName>
    </recommendedName>
</protein>
<dbReference type="InterPro" id="IPR003599">
    <property type="entry name" value="Ig_sub"/>
</dbReference>
<comment type="caution">
    <text evidence="10">The sequence shown here is derived from an EMBL/GenBank/DDBJ whole genome shotgun (WGS) entry which is preliminary data.</text>
</comment>
<evidence type="ECO:0000256" key="7">
    <source>
        <dbReference type="ARBA" id="ARBA00023180"/>
    </source>
</evidence>
<dbReference type="PANTHER" id="PTHR19433:SF127">
    <property type="entry name" value="NITR9"/>
    <property type="match status" value="1"/>
</dbReference>